<keyword evidence="2" id="KW-1185">Reference proteome</keyword>
<proteinExistence type="predicted"/>
<accession>A0ABS6SXB9</accession>
<dbReference type="Proteomes" id="UP000756530">
    <property type="component" value="Unassembled WGS sequence"/>
</dbReference>
<dbReference type="EMBL" id="JAHUZE010000001">
    <property type="protein sequence ID" value="MBV7377549.1"/>
    <property type="molecule type" value="Genomic_DNA"/>
</dbReference>
<protein>
    <submittedName>
        <fullName evidence="1">DUF1127 domain-containing protein</fullName>
    </submittedName>
</protein>
<evidence type="ECO:0000313" key="2">
    <source>
        <dbReference type="Proteomes" id="UP000756530"/>
    </source>
</evidence>
<evidence type="ECO:0000313" key="1">
    <source>
        <dbReference type="EMBL" id="MBV7377549.1"/>
    </source>
</evidence>
<name>A0ABS6SXB9_9RHOB</name>
<organism evidence="1 2">
    <name type="scientific">Maritimibacter dapengensis</name>
    <dbReference type="NCBI Taxonomy" id="2836868"/>
    <lineage>
        <taxon>Bacteria</taxon>
        <taxon>Pseudomonadati</taxon>
        <taxon>Pseudomonadota</taxon>
        <taxon>Alphaproteobacteria</taxon>
        <taxon>Rhodobacterales</taxon>
        <taxon>Roseobacteraceae</taxon>
        <taxon>Maritimibacter</taxon>
    </lineage>
</organism>
<sequence length="73" mass="8058">MAYTATNTDFAASHPIFARITSALKSFGMAYIEARSRQGEIAALESLSDAELAERGIKRGDIVRHVFADTYYL</sequence>
<dbReference type="RefSeq" id="WP_218390429.1">
    <property type="nucleotide sequence ID" value="NZ_JAHUZE010000001.1"/>
</dbReference>
<gene>
    <name evidence="1" type="ORF">KJP28_01330</name>
</gene>
<reference evidence="1 2" key="1">
    <citation type="submission" date="2021-05" db="EMBL/GenBank/DDBJ databases">
        <title>Culturable bacteria isolated from Daya Bay.</title>
        <authorList>
            <person name="Zheng W."/>
            <person name="Yu S."/>
            <person name="Huang Y."/>
        </authorList>
    </citation>
    <scope>NUCLEOTIDE SEQUENCE [LARGE SCALE GENOMIC DNA]</scope>
    <source>
        <strain evidence="1 2">DP4N28-5</strain>
    </source>
</reference>
<comment type="caution">
    <text evidence="1">The sequence shown here is derived from an EMBL/GenBank/DDBJ whole genome shotgun (WGS) entry which is preliminary data.</text>
</comment>